<evidence type="ECO:0000313" key="2">
    <source>
        <dbReference type="EMBL" id="JAE14536.1"/>
    </source>
</evidence>
<accession>A0A0A9FW54</accession>
<reference evidence="2" key="2">
    <citation type="journal article" date="2015" name="Data Brief">
        <title>Shoot transcriptome of the giant reed, Arundo donax.</title>
        <authorList>
            <person name="Barrero R.A."/>
            <person name="Guerrero F.D."/>
            <person name="Moolhuijzen P."/>
            <person name="Goolsby J.A."/>
            <person name="Tidwell J."/>
            <person name="Bellgard S.E."/>
            <person name="Bellgard M.I."/>
        </authorList>
    </citation>
    <scope>NUCLEOTIDE SEQUENCE</scope>
    <source>
        <tissue evidence="2">Shoot tissue taken approximately 20 cm above the soil surface</tissue>
    </source>
</reference>
<feature type="compositionally biased region" description="Polar residues" evidence="1">
    <location>
        <begin position="35"/>
        <end position="47"/>
    </location>
</feature>
<dbReference type="EMBL" id="GBRH01183360">
    <property type="protein sequence ID" value="JAE14536.1"/>
    <property type="molecule type" value="Transcribed_RNA"/>
</dbReference>
<dbReference type="AlphaFoldDB" id="A0A0A9FW54"/>
<proteinExistence type="predicted"/>
<organism evidence="2">
    <name type="scientific">Arundo donax</name>
    <name type="common">Giant reed</name>
    <name type="synonym">Donax arundinaceus</name>
    <dbReference type="NCBI Taxonomy" id="35708"/>
    <lineage>
        <taxon>Eukaryota</taxon>
        <taxon>Viridiplantae</taxon>
        <taxon>Streptophyta</taxon>
        <taxon>Embryophyta</taxon>
        <taxon>Tracheophyta</taxon>
        <taxon>Spermatophyta</taxon>
        <taxon>Magnoliopsida</taxon>
        <taxon>Liliopsida</taxon>
        <taxon>Poales</taxon>
        <taxon>Poaceae</taxon>
        <taxon>PACMAD clade</taxon>
        <taxon>Arundinoideae</taxon>
        <taxon>Arundineae</taxon>
        <taxon>Arundo</taxon>
    </lineage>
</organism>
<reference evidence="2" key="1">
    <citation type="submission" date="2014-09" db="EMBL/GenBank/DDBJ databases">
        <authorList>
            <person name="Magalhaes I.L.F."/>
            <person name="Oliveira U."/>
            <person name="Santos F.R."/>
            <person name="Vidigal T.H.D.A."/>
            <person name="Brescovit A.D."/>
            <person name="Santos A.J."/>
        </authorList>
    </citation>
    <scope>NUCLEOTIDE SEQUENCE</scope>
    <source>
        <tissue evidence="2">Shoot tissue taken approximately 20 cm above the soil surface</tissue>
    </source>
</reference>
<protein>
    <submittedName>
        <fullName evidence="2">Uncharacterized protein</fullName>
    </submittedName>
</protein>
<feature type="region of interest" description="Disordered" evidence="1">
    <location>
        <begin position="23"/>
        <end position="47"/>
    </location>
</feature>
<sequence length="47" mass="5226">MISLALSSLYVINRQQHINIRNSQTAHDSSLVADQKNNGTLHSMKCS</sequence>
<name>A0A0A9FW54_ARUDO</name>
<evidence type="ECO:0000256" key="1">
    <source>
        <dbReference type="SAM" id="MobiDB-lite"/>
    </source>
</evidence>